<accession>A0ABR2MF70</accession>
<organism evidence="2 3">
    <name type="scientific">Platanthera guangdongensis</name>
    <dbReference type="NCBI Taxonomy" id="2320717"/>
    <lineage>
        <taxon>Eukaryota</taxon>
        <taxon>Viridiplantae</taxon>
        <taxon>Streptophyta</taxon>
        <taxon>Embryophyta</taxon>
        <taxon>Tracheophyta</taxon>
        <taxon>Spermatophyta</taxon>
        <taxon>Magnoliopsida</taxon>
        <taxon>Liliopsida</taxon>
        <taxon>Asparagales</taxon>
        <taxon>Orchidaceae</taxon>
        <taxon>Orchidoideae</taxon>
        <taxon>Orchideae</taxon>
        <taxon>Orchidinae</taxon>
        <taxon>Platanthera</taxon>
    </lineage>
</organism>
<name>A0ABR2MF70_9ASPA</name>
<sequence>MLGAKCTKSSEVQRTGSKPRRGTLRIGSLGGMPRAESTEALFGAARAGARWEWRMQRGRPDGTQLASSGLQLKHPNPSPAHRLVVGGHNLPLMSQTRYSSAHHGDFPGGAPNKYGRGDEMEKFIAYHMCFVYGRGDEMEKFIAYHMCFVCPTKLEYTRHMKMGLHMVNSVVLIQSSIKRAAWCKNYTSPSNKAPGKVPTIWTELMLNQMEELKMKVERRRASSSEECKNLSHLRRWQFSHPALLYRSTIASTRHNTGGGSIRWMETESSNRRGEVAAPNGAFWGVSQGGQVETEQTPLEAHFGPRFRIVAKGSLFSDY</sequence>
<gene>
    <name evidence="2" type="ORF">KSP40_PGU002568</name>
</gene>
<evidence type="ECO:0000313" key="3">
    <source>
        <dbReference type="Proteomes" id="UP001412067"/>
    </source>
</evidence>
<evidence type="ECO:0000256" key="1">
    <source>
        <dbReference type="SAM" id="MobiDB-lite"/>
    </source>
</evidence>
<feature type="region of interest" description="Disordered" evidence="1">
    <location>
        <begin position="1"/>
        <end position="24"/>
    </location>
</feature>
<comment type="caution">
    <text evidence="2">The sequence shown here is derived from an EMBL/GenBank/DDBJ whole genome shotgun (WGS) entry which is preliminary data.</text>
</comment>
<dbReference type="EMBL" id="JBBWWR010000008">
    <property type="protein sequence ID" value="KAK8962595.1"/>
    <property type="molecule type" value="Genomic_DNA"/>
</dbReference>
<reference evidence="2 3" key="1">
    <citation type="journal article" date="2022" name="Nat. Plants">
        <title>Genomes of leafy and leafless Platanthera orchids illuminate the evolution of mycoheterotrophy.</title>
        <authorList>
            <person name="Li M.H."/>
            <person name="Liu K.W."/>
            <person name="Li Z."/>
            <person name="Lu H.C."/>
            <person name="Ye Q.L."/>
            <person name="Zhang D."/>
            <person name="Wang J.Y."/>
            <person name="Li Y.F."/>
            <person name="Zhong Z.M."/>
            <person name="Liu X."/>
            <person name="Yu X."/>
            <person name="Liu D.K."/>
            <person name="Tu X.D."/>
            <person name="Liu B."/>
            <person name="Hao Y."/>
            <person name="Liao X.Y."/>
            <person name="Jiang Y.T."/>
            <person name="Sun W.H."/>
            <person name="Chen J."/>
            <person name="Chen Y.Q."/>
            <person name="Ai Y."/>
            <person name="Zhai J.W."/>
            <person name="Wu S.S."/>
            <person name="Zhou Z."/>
            <person name="Hsiao Y.Y."/>
            <person name="Wu W.L."/>
            <person name="Chen Y.Y."/>
            <person name="Lin Y.F."/>
            <person name="Hsu J.L."/>
            <person name="Li C.Y."/>
            <person name="Wang Z.W."/>
            <person name="Zhao X."/>
            <person name="Zhong W.Y."/>
            <person name="Ma X.K."/>
            <person name="Ma L."/>
            <person name="Huang J."/>
            <person name="Chen G.Z."/>
            <person name="Huang M.Z."/>
            <person name="Huang L."/>
            <person name="Peng D.H."/>
            <person name="Luo Y.B."/>
            <person name="Zou S.Q."/>
            <person name="Chen S.P."/>
            <person name="Lan S."/>
            <person name="Tsai W.C."/>
            <person name="Van de Peer Y."/>
            <person name="Liu Z.J."/>
        </authorList>
    </citation>
    <scope>NUCLEOTIDE SEQUENCE [LARGE SCALE GENOMIC DNA]</scope>
    <source>
        <strain evidence="2">Lor288</strain>
    </source>
</reference>
<keyword evidence="3" id="KW-1185">Reference proteome</keyword>
<proteinExistence type="predicted"/>
<feature type="compositionally biased region" description="Polar residues" evidence="1">
    <location>
        <begin position="7"/>
        <end position="16"/>
    </location>
</feature>
<protein>
    <submittedName>
        <fullName evidence="2">Uncharacterized protein</fullName>
    </submittedName>
</protein>
<dbReference type="Proteomes" id="UP001412067">
    <property type="component" value="Unassembled WGS sequence"/>
</dbReference>
<evidence type="ECO:0000313" key="2">
    <source>
        <dbReference type="EMBL" id="KAK8962595.1"/>
    </source>
</evidence>